<protein>
    <submittedName>
        <fullName evidence="7">Pectinesterase family protein</fullName>
    </submittedName>
</protein>
<keyword evidence="4" id="KW-1134">Transmembrane beta strand</keyword>
<dbReference type="SUPFAM" id="SSF56935">
    <property type="entry name" value="Porins"/>
    <property type="match status" value="1"/>
</dbReference>
<reference evidence="7" key="1">
    <citation type="journal article" date="2014" name="Int. J. Syst. Evol. Microbiol.">
        <title>Complete genome of a new Firmicutes species belonging to the dominant human colonic microbiota ('Ruminococcus bicirculans') reveals two chromosomes and a selective capacity to utilize plant glucans.</title>
        <authorList>
            <consortium name="NISC Comparative Sequencing Program"/>
            <person name="Wegmann U."/>
            <person name="Louis P."/>
            <person name="Goesmann A."/>
            <person name="Henrissat B."/>
            <person name="Duncan S.H."/>
            <person name="Flint H.J."/>
        </authorList>
    </citation>
    <scope>NUCLEOTIDE SEQUENCE</scope>
    <source>
        <strain evidence="7">CECT 8869</strain>
    </source>
</reference>
<dbReference type="Pfam" id="PF13715">
    <property type="entry name" value="CarbopepD_reg_2"/>
    <property type="match status" value="1"/>
</dbReference>
<dbReference type="InterPro" id="IPR012910">
    <property type="entry name" value="Plug_dom"/>
</dbReference>
<dbReference type="InterPro" id="IPR039426">
    <property type="entry name" value="TonB-dep_rcpt-like"/>
</dbReference>
<comment type="similarity">
    <text evidence="1">Belongs to the pectinesterase family.</text>
</comment>
<keyword evidence="4" id="KW-0472">Membrane</keyword>
<dbReference type="InterPro" id="IPR012334">
    <property type="entry name" value="Pectin_lyas_fold"/>
</dbReference>
<evidence type="ECO:0000313" key="7">
    <source>
        <dbReference type="EMBL" id="MDO1513827.1"/>
    </source>
</evidence>
<keyword evidence="4" id="KW-0812">Transmembrane</keyword>
<keyword evidence="2" id="KW-0378">Hydrolase</keyword>
<comment type="similarity">
    <text evidence="4">Belongs to the TonB-dependent receptor family.</text>
</comment>
<dbReference type="PROSITE" id="PS52016">
    <property type="entry name" value="TONB_DEPENDENT_REC_3"/>
    <property type="match status" value="1"/>
</dbReference>
<keyword evidence="4" id="KW-0998">Cell outer membrane</keyword>
<evidence type="ECO:0000256" key="4">
    <source>
        <dbReference type="PROSITE-ProRule" id="PRU01360"/>
    </source>
</evidence>
<accession>A0ABT8RTV3</accession>
<dbReference type="InterPro" id="IPR000070">
    <property type="entry name" value="Pectinesterase_cat"/>
</dbReference>
<dbReference type="RefSeq" id="WP_304436608.1">
    <property type="nucleotide sequence ID" value="NZ_JAUKUC010000001.1"/>
</dbReference>
<dbReference type="Proteomes" id="UP001168579">
    <property type="component" value="Unassembled WGS sequence"/>
</dbReference>
<sequence>MDITLHAQDKVVTGTVAYEYGFPLAGVSVVKKNTTFRTSTDFGGNYCISAHVGETLEFSFLGYKMNEVKLGQTSTIDINMKKDVGLLDEIVVMGYGTSAKRELMESLASFSGGEIAAVPVTNVDQVLQGKLTGVNITTLYGRPSEDVKIRVRESGSVLQSNVLLYIVDGFQVNNISNISSSQIQSIDLLKDAAPTAIYGARGANGIITVTTKSGKAGQTKVSYEGYTLFSNILEYIPIMNGYDYIAYNWAYADAIGSQYMNAWERLWSIEDFESSNTVGIDNYKSVPSKDFTKELYNGAFTQNNSVNFISRNKNTKYLLSANHNDLEGNQIRSFYKRTNLPFKLDQKLGTKLNLNLNTRFAQINQGNNKGNFTAYYFRQLNSEYILGDSDVNSNTVHAEQNTVYLGRPLRPFAKTVWLNCKMDDLIKTEGWYNWNKPKAEPTTFYAEFNTTGTKAIKTSVSWTKELQESDLITYSKQHVLKAMIIG</sequence>
<name>A0ABT8RTV3_9FLAO</name>
<dbReference type="InterPro" id="IPR008969">
    <property type="entry name" value="CarboxyPept-like_regulatory"/>
</dbReference>
<proteinExistence type="inferred from homology"/>
<comment type="caution">
    <text evidence="7">The sequence shown here is derived from an EMBL/GenBank/DDBJ whole genome shotgun (WGS) entry which is preliminary data.</text>
</comment>
<dbReference type="InterPro" id="IPR037066">
    <property type="entry name" value="Plug_dom_sf"/>
</dbReference>
<feature type="domain" description="TonB-dependent receptor plug" evidence="6">
    <location>
        <begin position="100"/>
        <end position="206"/>
    </location>
</feature>
<dbReference type="InterPro" id="IPR023997">
    <property type="entry name" value="TonB-dep_OMP_SusC/RagA_CS"/>
</dbReference>
<keyword evidence="4" id="KW-0813">Transport</keyword>
<comment type="subcellular location">
    <subcellularLocation>
        <location evidence="4">Cell outer membrane</location>
        <topology evidence="4">Multi-pass membrane protein</topology>
    </subcellularLocation>
</comment>
<dbReference type="Gene3D" id="2.170.130.10">
    <property type="entry name" value="TonB-dependent receptor, plug domain"/>
    <property type="match status" value="1"/>
</dbReference>
<evidence type="ECO:0000313" key="8">
    <source>
        <dbReference type="Proteomes" id="UP001168579"/>
    </source>
</evidence>
<dbReference type="Pfam" id="PF07715">
    <property type="entry name" value="Plug"/>
    <property type="match status" value="1"/>
</dbReference>
<dbReference type="NCBIfam" id="TIGR04057">
    <property type="entry name" value="SusC_RagA_signa"/>
    <property type="match status" value="1"/>
</dbReference>
<evidence type="ECO:0000256" key="2">
    <source>
        <dbReference type="ARBA" id="ARBA00022801"/>
    </source>
</evidence>
<dbReference type="InterPro" id="IPR011050">
    <property type="entry name" value="Pectin_lyase_fold/virulence"/>
</dbReference>
<dbReference type="EMBL" id="JAUKUC010000001">
    <property type="protein sequence ID" value="MDO1513827.1"/>
    <property type="molecule type" value="Genomic_DNA"/>
</dbReference>
<dbReference type="PANTHER" id="PTHR31321">
    <property type="entry name" value="ACYL-COA THIOESTER HYDROLASE YBHC-RELATED"/>
    <property type="match status" value="1"/>
</dbReference>
<dbReference type="PANTHER" id="PTHR31321:SF57">
    <property type="entry name" value="PECTINESTERASE 53-RELATED"/>
    <property type="match status" value="1"/>
</dbReference>
<keyword evidence="8" id="KW-1185">Reference proteome</keyword>
<evidence type="ECO:0000259" key="5">
    <source>
        <dbReference type="Pfam" id="PF01095"/>
    </source>
</evidence>
<dbReference type="SUPFAM" id="SSF49464">
    <property type="entry name" value="Carboxypeptidase regulatory domain-like"/>
    <property type="match status" value="1"/>
</dbReference>
<evidence type="ECO:0000256" key="3">
    <source>
        <dbReference type="ARBA" id="ARBA00023085"/>
    </source>
</evidence>
<dbReference type="Pfam" id="PF01095">
    <property type="entry name" value="Pectinesterase"/>
    <property type="match status" value="1"/>
</dbReference>
<dbReference type="Gene3D" id="2.160.20.10">
    <property type="entry name" value="Single-stranded right-handed beta-helix, Pectin lyase-like"/>
    <property type="match status" value="1"/>
</dbReference>
<evidence type="ECO:0000256" key="1">
    <source>
        <dbReference type="ARBA" id="ARBA00008891"/>
    </source>
</evidence>
<organism evidence="7 8">
    <name type="scientific">Maribacter confluentis</name>
    <dbReference type="NCBI Taxonomy" id="1656093"/>
    <lineage>
        <taxon>Bacteria</taxon>
        <taxon>Pseudomonadati</taxon>
        <taxon>Bacteroidota</taxon>
        <taxon>Flavobacteriia</taxon>
        <taxon>Flavobacteriales</taxon>
        <taxon>Flavobacteriaceae</taxon>
        <taxon>Maribacter</taxon>
    </lineage>
</organism>
<reference evidence="7" key="2">
    <citation type="submission" date="2023-06" db="EMBL/GenBank/DDBJ databases">
        <authorList>
            <person name="Lucena T."/>
            <person name="Sun Q."/>
        </authorList>
    </citation>
    <scope>NUCLEOTIDE SEQUENCE</scope>
    <source>
        <strain evidence="7">CECT 8869</strain>
    </source>
</reference>
<feature type="domain" description="Pectinesterase catalytic" evidence="5">
    <location>
        <begin position="395"/>
        <end position="464"/>
    </location>
</feature>
<keyword evidence="3" id="KW-0063">Aspartyl esterase</keyword>
<gene>
    <name evidence="7" type="ORF">Q2T41_14295</name>
</gene>
<evidence type="ECO:0000259" key="6">
    <source>
        <dbReference type="Pfam" id="PF07715"/>
    </source>
</evidence>
<dbReference type="SUPFAM" id="SSF51126">
    <property type="entry name" value="Pectin lyase-like"/>
    <property type="match status" value="1"/>
</dbReference>